<dbReference type="AlphaFoldDB" id="A0A2N9J1K2"/>
<dbReference type="PANTHER" id="PTHR31517:SF48">
    <property type="entry name" value="PEROXIDASE 16-RELATED"/>
    <property type="match status" value="1"/>
</dbReference>
<dbReference type="Gene3D" id="1.10.520.10">
    <property type="match status" value="1"/>
</dbReference>
<dbReference type="InterPro" id="IPR010255">
    <property type="entry name" value="Haem_peroxidase_sf"/>
</dbReference>
<comment type="cofactor">
    <cofactor evidence="2">
        <name>heme b</name>
        <dbReference type="ChEBI" id="CHEBI:60344"/>
    </cofactor>
</comment>
<comment type="cofactor">
    <cofactor evidence="9">
        <name>Ca(2+)</name>
        <dbReference type="ChEBI" id="CHEBI:29108"/>
    </cofactor>
    <text evidence="9">Binds 2 calcium ions per subunit.</text>
</comment>
<keyword evidence="6 9" id="KW-0479">Metal-binding</keyword>
<reference evidence="12" key="1">
    <citation type="submission" date="2018-02" db="EMBL/GenBank/DDBJ databases">
        <authorList>
            <person name="Cohen D.B."/>
            <person name="Kent A.D."/>
        </authorList>
    </citation>
    <scope>NUCLEOTIDE SEQUENCE</scope>
</reference>
<evidence type="ECO:0000256" key="6">
    <source>
        <dbReference type="ARBA" id="ARBA00022723"/>
    </source>
</evidence>
<protein>
    <recommendedName>
        <fullName evidence="3">peroxidase</fullName>
        <ecNumber evidence="3">1.11.1.7</ecNumber>
    </recommendedName>
</protein>
<keyword evidence="4" id="KW-0575">Peroxidase</keyword>
<dbReference type="InterPro" id="IPR002016">
    <property type="entry name" value="Haem_peroxidase"/>
</dbReference>
<evidence type="ECO:0000256" key="2">
    <source>
        <dbReference type="ARBA" id="ARBA00001970"/>
    </source>
</evidence>
<comment type="similarity">
    <text evidence="10">Belongs to the peroxidase family.</text>
</comment>
<evidence type="ECO:0000256" key="1">
    <source>
        <dbReference type="ARBA" id="ARBA00000189"/>
    </source>
</evidence>
<dbReference type="GO" id="GO:0046872">
    <property type="term" value="F:metal ion binding"/>
    <property type="evidence" value="ECO:0007669"/>
    <property type="project" value="UniProtKB-KW"/>
</dbReference>
<dbReference type="GO" id="GO:0140825">
    <property type="term" value="F:lactoperoxidase activity"/>
    <property type="evidence" value="ECO:0007669"/>
    <property type="project" value="UniProtKB-EC"/>
</dbReference>
<keyword evidence="9" id="KW-0106">Calcium</keyword>
<evidence type="ECO:0000256" key="3">
    <source>
        <dbReference type="ARBA" id="ARBA00012313"/>
    </source>
</evidence>
<evidence type="ECO:0000256" key="4">
    <source>
        <dbReference type="ARBA" id="ARBA00022559"/>
    </source>
</evidence>
<comment type="catalytic activity">
    <reaction evidence="1">
        <text>2 a phenolic donor + H2O2 = 2 a phenolic radical donor + 2 H2O</text>
        <dbReference type="Rhea" id="RHEA:56136"/>
        <dbReference type="ChEBI" id="CHEBI:15377"/>
        <dbReference type="ChEBI" id="CHEBI:16240"/>
        <dbReference type="ChEBI" id="CHEBI:139520"/>
        <dbReference type="ChEBI" id="CHEBI:139521"/>
        <dbReference type="EC" id="1.11.1.7"/>
    </reaction>
</comment>
<feature type="binding site" evidence="9">
    <location>
        <position position="25"/>
    </location>
    <ligand>
        <name>Ca(2+)</name>
        <dbReference type="ChEBI" id="CHEBI:29108"/>
        <label>2</label>
    </ligand>
</feature>
<feature type="binding site" evidence="9">
    <location>
        <position position="28"/>
    </location>
    <ligand>
        <name>Ca(2+)</name>
        <dbReference type="ChEBI" id="CHEBI:29108"/>
        <label>2</label>
    </ligand>
</feature>
<dbReference type="Pfam" id="PF00141">
    <property type="entry name" value="peroxidase"/>
    <property type="match status" value="1"/>
</dbReference>
<dbReference type="PANTHER" id="PTHR31517">
    <property type="match status" value="1"/>
</dbReference>
<dbReference type="PROSITE" id="PS50873">
    <property type="entry name" value="PEROXIDASE_4"/>
    <property type="match status" value="1"/>
</dbReference>
<dbReference type="EMBL" id="OIVN01006310">
    <property type="protein sequence ID" value="SPD30293.1"/>
    <property type="molecule type" value="Genomic_DNA"/>
</dbReference>
<keyword evidence="8" id="KW-0408">Iron</keyword>
<feature type="domain" description="Plant heme peroxidase family profile" evidence="11">
    <location>
        <begin position="1"/>
        <end position="105"/>
    </location>
</feature>
<keyword evidence="5" id="KW-0349">Heme</keyword>
<feature type="binding site" evidence="9">
    <location>
        <position position="33"/>
    </location>
    <ligand>
        <name>Ca(2+)</name>
        <dbReference type="ChEBI" id="CHEBI:29108"/>
        <label>2</label>
    </ligand>
</feature>
<evidence type="ECO:0000259" key="11">
    <source>
        <dbReference type="PROSITE" id="PS50873"/>
    </source>
</evidence>
<evidence type="ECO:0000256" key="10">
    <source>
        <dbReference type="RuleBase" id="RU004241"/>
    </source>
</evidence>
<organism evidence="12">
    <name type="scientific">Fagus sylvatica</name>
    <name type="common">Beechnut</name>
    <dbReference type="NCBI Taxonomy" id="28930"/>
    <lineage>
        <taxon>Eukaryota</taxon>
        <taxon>Viridiplantae</taxon>
        <taxon>Streptophyta</taxon>
        <taxon>Embryophyta</taxon>
        <taxon>Tracheophyta</taxon>
        <taxon>Spermatophyta</taxon>
        <taxon>Magnoliopsida</taxon>
        <taxon>eudicotyledons</taxon>
        <taxon>Gunneridae</taxon>
        <taxon>Pentapetalae</taxon>
        <taxon>rosids</taxon>
        <taxon>fabids</taxon>
        <taxon>Fagales</taxon>
        <taxon>Fagaceae</taxon>
        <taxon>Fagus</taxon>
    </lineage>
</organism>
<proteinExistence type="inferred from homology"/>
<evidence type="ECO:0000256" key="9">
    <source>
        <dbReference type="PIRSR" id="PIRSR600823-3"/>
    </source>
</evidence>
<evidence type="ECO:0000313" key="12">
    <source>
        <dbReference type="EMBL" id="SPD30293.1"/>
    </source>
</evidence>
<dbReference type="Gene3D" id="1.10.420.10">
    <property type="entry name" value="Peroxidase, domain 2"/>
    <property type="match status" value="1"/>
</dbReference>
<gene>
    <name evidence="12" type="ORF">FSB_LOCUS58175</name>
</gene>
<dbReference type="SUPFAM" id="SSF48113">
    <property type="entry name" value="Heme-dependent peroxidases"/>
    <property type="match status" value="1"/>
</dbReference>
<sequence>MDETLANDLQAICPSANSSNTTVMDIRTPNKFDKKYYVDLVKHQGLFTSDQDLYSDSRTRDIVISFANDEKLFFEKFVMSMIKMGQLSVLTGTQGEIRRNCSVRNPDNPYLTTLVEDDQEGASEL</sequence>
<evidence type="ECO:0000256" key="5">
    <source>
        <dbReference type="ARBA" id="ARBA00022617"/>
    </source>
</evidence>
<dbReference type="GO" id="GO:0006979">
    <property type="term" value="P:response to oxidative stress"/>
    <property type="evidence" value="ECO:0007669"/>
    <property type="project" value="InterPro"/>
</dbReference>
<keyword evidence="7" id="KW-0560">Oxidoreductase</keyword>
<dbReference type="PRINTS" id="PR00461">
    <property type="entry name" value="PLPEROXIDASE"/>
</dbReference>
<dbReference type="GO" id="GO:0020037">
    <property type="term" value="F:heme binding"/>
    <property type="evidence" value="ECO:0007669"/>
    <property type="project" value="InterPro"/>
</dbReference>
<accession>A0A2N9J1K2</accession>
<evidence type="ECO:0000256" key="7">
    <source>
        <dbReference type="ARBA" id="ARBA00023002"/>
    </source>
</evidence>
<dbReference type="EC" id="1.11.1.7" evidence="3"/>
<evidence type="ECO:0000256" key="8">
    <source>
        <dbReference type="ARBA" id="ARBA00023004"/>
    </source>
</evidence>
<name>A0A2N9J1K2_FAGSY</name>
<dbReference type="InterPro" id="IPR000823">
    <property type="entry name" value="Peroxidase_pln"/>
</dbReference>